<evidence type="ECO:0000256" key="2">
    <source>
        <dbReference type="ARBA" id="ARBA00022692"/>
    </source>
</evidence>
<evidence type="ECO:0000259" key="6">
    <source>
        <dbReference type="PROSITE" id="PS50850"/>
    </source>
</evidence>
<organism evidence="7 8">
    <name type="scientific">Roseateles albus</name>
    <dbReference type="NCBI Taxonomy" id="2987525"/>
    <lineage>
        <taxon>Bacteria</taxon>
        <taxon>Pseudomonadati</taxon>
        <taxon>Pseudomonadota</taxon>
        <taxon>Betaproteobacteria</taxon>
        <taxon>Burkholderiales</taxon>
        <taxon>Sphaerotilaceae</taxon>
        <taxon>Roseateles</taxon>
    </lineage>
</organism>
<feature type="transmembrane region" description="Helical" evidence="5">
    <location>
        <begin position="309"/>
        <end position="334"/>
    </location>
</feature>
<feature type="transmembrane region" description="Helical" evidence="5">
    <location>
        <begin position="282"/>
        <end position="302"/>
    </location>
</feature>
<dbReference type="PANTHER" id="PTHR23518:SF2">
    <property type="entry name" value="MAJOR FACILITATOR SUPERFAMILY TRANSPORTER"/>
    <property type="match status" value="1"/>
</dbReference>
<dbReference type="InterPro" id="IPR011701">
    <property type="entry name" value="MFS"/>
</dbReference>
<feature type="transmembrane region" description="Helical" evidence="5">
    <location>
        <begin position="153"/>
        <end position="170"/>
    </location>
</feature>
<evidence type="ECO:0000256" key="5">
    <source>
        <dbReference type="SAM" id="Phobius"/>
    </source>
</evidence>
<keyword evidence="3 5" id="KW-1133">Transmembrane helix</keyword>
<feature type="transmembrane region" description="Helical" evidence="5">
    <location>
        <begin position="39"/>
        <end position="58"/>
    </location>
</feature>
<dbReference type="RefSeq" id="WP_273600720.1">
    <property type="nucleotide sequence ID" value="NZ_JAQQXT010000007.1"/>
</dbReference>
<evidence type="ECO:0000313" key="7">
    <source>
        <dbReference type="EMBL" id="MDC8772533.1"/>
    </source>
</evidence>
<gene>
    <name evidence="7" type="ORF">PRZ03_13200</name>
</gene>
<protein>
    <submittedName>
        <fullName evidence="7">MFS transporter</fullName>
    </submittedName>
</protein>
<dbReference type="Proteomes" id="UP001221189">
    <property type="component" value="Unassembled WGS sequence"/>
</dbReference>
<feature type="transmembrane region" description="Helical" evidence="5">
    <location>
        <begin position="252"/>
        <end position="270"/>
    </location>
</feature>
<keyword evidence="4 5" id="KW-0472">Membrane</keyword>
<dbReference type="CDD" id="cd17370">
    <property type="entry name" value="MFS_MJ1317_like"/>
    <property type="match status" value="1"/>
</dbReference>
<keyword evidence="8" id="KW-1185">Reference proteome</keyword>
<dbReference type="InterPro" id="IPR020846">
    <property type="entry name" value="MFS_dom"/>
</dbReference>
<evidence type="ECO:0000256" key="3">
    <source>
        <dbReference type="ARBA" id="ARBA00022989"/>
    </source>
</evidence>
<feature type="transmembrane region" description="Helical" evidence="5">
    <location>
        <begin position="177"/>
        <end position="196"/>
    </location>
</feature>
<dbReference type="Pfam" id="PF07690">
    <property type="entry name" value="MFS_1"/>
    <property type="match status" value="1"/>
</dbReference>
<comment type="caution">
    <text evidence="7">The sequence shown here is derived from an EMBL/GenBank/DDBJ whole genome shotgun (WGS) entry which is preliminary data.</text>
</comment>
<dbReference type="EMBL" id="JAQQXT010000007">
    <property type="protein sequence ID" value="MDC8772533.1"/>
    <property type="molecule type" value="Genomic_DNA"/>
</dbReference>
<accession>A0ABT5KF33</accession>
<dbReference type="Gene3D" id="1.20.1250.20">
    <property type="entry name" value="MFS general substrate transporter like domains"/>
    <property type="match status" value="1"/>
</dbReference>
<evidence type="ECO:0000256" key="1">
    <source>
        <dbReference type="ARBA" id="ARBA00004141"/>
    </source>
</evidence>
<dbReference type="InterPro" id="IPR036259">
    <property type="entry name" value="MFS_trans_sf"/>
</dbReference>
<keyword evidence="2 5" id="KW-0812">Transmembrane</keyword>
<dbReference type="PANTHER" id="PTHR23518">
    <property type="entry name" value="C-METHYLTRANSFERASE"/>
    <property type="match status" value="1"/>
</dbReference>
<feature type="transmembrane region" description="Helical" evidence="5">
    <location>
        <begin position="375"/>
        <end position="393"/>
    </location>
</feature>
<dbReference type="InterPro" id="IPR005829">
    <property type="entry name" value="Sugar_transporter_CS"/>
</dbReference>
<dbReference type="PROSITE" id="PS00216">
    <property type="entry name" value="SUGAR_TRANSPORT_1"/>
    <property type="match status" value="1"/>
</dbReference>
<reference evidence="7 8" key="1">
    <citation type="submission" date="2022-10" db="EMBL/GenBank/DDBJ databases">
        <title>Paucibacter sp. hw1 Genome sequencing.</title>
        <authorList>
            <person name="Park S."/>
        </authorList>
    </citation>
    <scope>NUCLEOTIDE SEQUENCE [LARGE SCALE GENOMIC DNA]</scope>
    <source>
        <strain evidence="8">hw1</strain>
    </source>
</reference>
<name>A0ABT5KF33_9BURK</name>
<evidence type="ECO:0000256" key="4">
    <source>
        <dbReference type="ARBA" id="ARBA00023136"/>
    </source>
</evidence>
<dbReference type="PROSITE" id="PS50850">
    <property type="entry name" value="MFS"/>
    <property type="match status" value="1"/>
</dbReference>
<feature type="transmembrane region" description="Helical" evidence="5">
    <location>
        <begin position="15"/>
        <end position="32"/>
    </location>
</feature>
<sequence>MSQASEPAPHPRPRLPAAIWMLGLVSLLMDVSSEMIHSLLPLFMVGSLGASAFTVGLIEGAAEATALIVKVFSGVLSDYLGRRKGLALLGYGLGAATKPVFALAGGVGWIIAARLTDRVGKGIRGAPRDALVADLAPAALRGAAFGLRQSLDSIGAVLGPLLAVGLMLLWANDFRAVFWVAVIPGVMAVALLAFGVHEPKASLSEKRHNPISRANLRQLSPAYWWVVLIGALFTLARFSEAFLVLRAQQSGLTLALIPLVMVAMNLIYSASAYPFGKLSDRVSHRALLALGLLVLLAADLLLASSTHLAALLGGVLLWGVHMGITQGLLATLVADTAPAHLRGTAYGFFNLLSGVAMLLASALAGLLWDGWGARATFYAGAGLCALTLLVLLVRQPAAVKPG</sequence>
<comment type="subcellular location">
    <subcellularLocation>
        <location evidence="1">Membrane</location>
        <topology evidence="1">Multi-pass membrane protein</topology>
    </subcellularLocation>
</comment>
<feature type="transmembrane region" description="Helical" evidence="5">
    <location>
        <begin position="222"/>
        <end position="245"/>
    </location>
</feature>
<feature type="transmembrane region" description="Helical" evidence="5">
    <location>
        <begin position="88"/>
        <end position="112"/>
    </location>
</feature>
<evidence type="ECO:0000313" key="8">
    <source>
        <dbReference type="Proteomes" id="UP001221189"/>
    </source>
</evidence>
<dbReference type="SUPFAM" id="SSF103473">
    <property type="entry name" value="MFS general substrate transporter"/>
    <property type="match status" value="1"/>
</dbReference>
<proteinExistence type="predicted"/>
<feature type="domain" description="Major facilitator superfamily (MFS) profile" evidence="6">
    <location>
        <begin position="18"/>
        <end position="399"/>
    </location>
</feature>
<feature type="transmembrane region" description="Helical" evidence="5">
    <location>
        <begin position="346"/>
        <end position="368"/>
    </location>
</feature>